<feature type="compositionally biased region" description="Basic and acidic residues" evidence="1">
    <location>
        <begin position="37"/>
        <end position="49"/>
    </location>
</feature>
<feature type="region of interest" description="Disordered" evidence="1">
    <location>
        <begin position="31"/>
        <end position="53"/>
    </location>
</feature>
<gene>
    <name evidence="3" type="ORF">FNL38_11170</name>
</gene>
<dbReference type="AlphaFoldDB" id="A0A652YIV2"/>
<accession>A0A652YIV2</accession>
<reference evidence="3" key="1">
    <citation type="submission" date="2019-07" db="EMBL/GenBank/DDBJ databases">
        <title>Genomic Encyclopedia of Type Strains, Phase IV (KMG-IV): sequencing the most valuable type-strain genomes for metagenomic binning, comparative biology and taxonomic classification.</title>
        <authorList>
            <person name="Goeker M."/>
        </authorList>
    </citation>
    <scope>NUCLEOTIDE SEQUENCE</scope>
    <source>
        <strain evidence="3">DSM 44596</strain>
    </source>
</reference>
<dbReference type="EMBL" id="VNIQ01000011">
    <property type="protein sequence ID" value="TYQ00856.1"/>
    <property type="molecule type" value="Genomic_DNA"/>
</dbReference>
<sequence>MTKEAGAMRSSTKFLVAGLLSASFVLAGCGSSDDSSDDHSSTGSDDHTVIDPANPAELDADATATTAMQAILSWQPAVDTSKSDALARARPWLGGDLLATVDSSGSTESGVRPDSEWLAWKASGDALTASCARADSTPAAPTGMRTVVIDVSCRQTVLHATGSSTNRAAETWRTTVTRTDDGWRLTDFRYQ</sequence>
<feature type="chain" id="PRO_5039298362" description="Mce-associated membrane protein" evidence="2">
    <location>
        <begin position="28"/>
        <end position="191"/>
    </location>
</feature>
<evidence type="ECO:0008006" key="4">
    <source>
        <dbReference type="Google" id="ProtNLM"/>
    </source>
</evidence>
<proteinExistence type="predicted"/>
<feature type="signal peptide" evidence="2">
    <location>
        <begin position="1"/>
        <end position="27"/>
    </location>
</feature>
<name>A0A652YIV2_NOCGL</name>
<keyword evidence="2" id="KW-0732">Signal</keyword>
<evidence type="ECO:0000313" key="3">
    <source>
        <dbReference type="EMBL" id="TYQ00856.1"/>
    </source>
</evidence>
<dbReference type="PROSITE" id="PS51257">
    <property type="entry name" value="PROKAR_LIPOPROTEIN"/>
    <property type="match status" value="1"/>
</dbReference>
<protein>
    <recommendedName>
        <fullName evidence="4">Mce-associated membrane protein</fullName>
    </recommendedName>
</protein>
<evidence type="ECO:0000256" key="1">
    <source>
        <dbReference type="SAM" id="MobiDB-lite"/>
    </source>
</evidence>
<comment type="caution">
    <text evidence="3">The sequence shown here is derived from an EMBL/GenBank/DDBJ whole genome shotgun (WGS) entry which is preliminary data.</text>
</comment>
<organism evidence="3">
    <name type="scientific">Nocardia globerula</name>
    <dbReference type="NCBI Taxonomy" id="1818"/>
    <lineage>
        <taxon>Bacteria</taxon>
        <taxon>Bacillati</taxon>
        <taxon>Actinomycetota</taxon>
        <taxon>Actinomycetes</taxon>
        <taxon>Mycobacteriales</taxon>
        <taxon>Nocardiaceae</taxon>
        <taxon>Nocardia</taxon>
    </lineage>
</organism>
<evidence type="ECO:0000256" key="2">
    <source>
        <dbReference type="SAM" id="SignalP"/>
    </source>
</evidence>